<name>A0A6J5M7E5_9CAUD</name>
<organism evidence="1">
    <name type="scientific">uncultured Caudovirales phage</name>
    <dbReference type="NCBI Taxonomy" id="2100421"/>
    <lineage>
        <taxon>Viruses</taxon>
        <taxon>Duplodnaviria</taxon>
        <taxon>Heunggongvirae</taxon>
        <taxon>Uroviricota</taxon>
        <taxon>Caudoviricetes</taxon>
        <taxon>Peduoviridae</taxon>
        <taxon>Maltschvirus</taxon>
        <taxon>Maltschvirus maltsch</taxon>
    </lineage>
</organism>
<proteinExistence type="predicted"/>
<dbReference type="EMBL" id="LR796418">
    <property type="protein sequence ID" value="CAB4142604.1"/>
    <property type="molecule type" value="Genomic_DNA"/>
</dbReference>
<accession>A0A6J5M7E5</accession>
<dbReference type="EMBL" id="LR796737">
    <property type="protein sequence ID" value="CAB4162161.1"/>
    <property type="molecule type" value="Genomic_DNA"/>
</dbReference>
<sequence>MSDNNTIEFTTVDEFNKIFSELIDDAYAEFVKLSQFFSKIIEANGPDTFATTLVTFNKLRKLVAVTTSREVDGKEDMYKALAQMLFFPMSLGSELFIVAQDARIKTLSKDGEESVKTDALIVTYVSPAFCGIFSVPYSISSDNEVTWNFEKAYITSISDTDNSESGAAGDMLELMYTFSHPESNGPFSSHEVISFLKSKGFGFEMINPQNMDQHYIAIPFAMV</sequence>
<evidence type="ECO:0000313" key="1">
    <source>
        <dbReference type="EMBL" id="CAB4142604.1"/>
    </source>
</evidence>
<protein>
    <submittedName>
        <fullName evidence="1">Uncharacterized protein</fullName>
    </submittedName>
</protein>
<gene>
    <name evidence="1" type="ORF">UFOVP436_19</name>
    <name evidence="2" type="ORF">UFOVP784_19</name>
</gene>
<evidence type="ECO:0000313" key="2">
    <source>
        <dbReference type="EMBL" id="CAB4162161.1"/>
    </source>
</evidence>
<reference evidence="1" key="1">
    <citation type="submission" date="2020-04" db="EMBL/GenBank/DDBJ databases">
        <authorList>
            <person name="Chiriac C."/>
            <person name="Salcher M."/>
            <person name="Ghai R."/>
            <person name="Kavagutti S V."/>
        </authorList>
    </citation>
    <scope>NUCLEOTIDE SEQUENCE</scope>
</reference>